<dbReference type="EMBL" id="JARKIB010000194">
    <property type="protein sequence ID" value="KAJ7725474.1"/>
    <property type="molecule type" value="Genomic_DNA"/>
</dbReference>
<feature type="region of interest" description="Disordered" evidence="1">
    <location>
        <begin position="413"/>
        <end position="442"/>
    </location>
</feature>
<feature type="compositionally biased region" description="Polar residues" evidence="1">
    <location>
        <begin position="432"/>
        <end position="442"/>
    </location>
</feature>
<gene>
    <name evidence="2" type="ORF">B0H16DRAFT_1736137</name>
</gene>
<protein>
    <submittedName>
        <fullName evidence="2">Uncharacterized protein</fullName>
    </submittedName>
</protein>
<comment type="caution">
    <text evidence="2">The sequence shown here is derived from an EMBL/GenBank/DDBJ whole genome shotgun (WGS) entry which is preliminary data.</text>
</comment>
<proteinExistence type="predicted"/>
<keyword evidence="3" id="KW-1185">Reference proteome</keyword>
<evidence type="ECO:0000313" key="2">
    <source>
        <dbReference type="EMBL" id="KAJ7725474.1"/>
    </source>
</evidence>
<evidence type="ECO:0000313" key="3">
    <source>
        <dbReference type="Proteomes" id="UP001215598"/>
    </source>
</evidence>
<organism evidence="2 3">
    <name type="scientific">Mycena metata</name>
    <dbReference type="NCBI Taxonomy" id="1033252"/>
    <lineage>
        <taxon>Eukaryota</taxon>
        <taxon>Fungi</taxon>
        <taxon>Dikarya</taxon>
        <taxon>Basidiomycota</taxon>
        <taxon>Agaricomycotina</taxon>
        <taxon>Agaricomycetes</taxon>
        <taxon>Agaricomycetidae</taxon>
        <taxon>Agaricales</taxon>
        <taxon>Marasmiineae</taxon>
        <taxon>Mycenaceae</taxon>
        <taxon>Mycena</taxon>
    </lineage>
</organism>
<dbReference type="AlphaFoldDB" id="A0AAD7HPV2"/>
<dbReference type="Proteomes" id="UP001215598">
    <property type="component" value="Unassembled WGS sequence"/>
</dbReference>
<name>A0AAD7HPV2_9AGAR</name>
<sequence>MLNTTHLTSQTLGIRVALGTNTTSCAGLSQMSVGDHCLYLALLLALLLAPAPPPLHWPYRGLAAVAASQRPLPPVQHPPPAPLARGSPRPVRTHRRILVLEGPCPHVKLKILGRRCPYASATVDFAPPRPAPLAPGFRCPALPHWRLVVLEGLRPHAHRKYLCCRCPYTSATVDFAPPGPHRLHLRSRAPHYPIGGSSSSRDFAPMRTADVYAVAALTRPLPSILHPPARTACTCVPAPLTTPSMAPRPRGTSPPCAPQISMLSLPLHVRYRRFWHPRPAPLAPGFRCPALPHWRLVVLEGPRPHAHLKHLGCRCLYASATVDFGTPGPHRLHPGSAAPHYPIGGSLSLPLRVRHRRFRTPPARTACTRVPAPALPHRRLVVPEGPRPHAHLKNLGCRCLYASATVDFAPPPPPAPLAPAFPRPHHPIDGSPSLSDFTPMRT</sequence>
<accession>A0AAD7HPV2</accession>
<evidence type="ECO:0000256" key="1">
    <source>
        <dbReference type="SAM" id="MobiDB-lite"/>
    </source>
</evidence>
<reference evidence="2" key="1">
    <citation type="submission" date="2023-03" db="EMBL/GenBank/DDBJ databases">
        <title>Massive genome expansion in bonnet fungi (Mycena s.s.) driven by repeated elements and novel gene families across ecological guilds.</title>
        <authorList>
            <consortium name="Lawrence Berkeley National Laboratory"/>
            <person name="Harder C.B."/>
            <person name="Miyauchi S."/>
            <person name="Viragh M."/>
            <person name="Kuo A."/>
            <person name="Thoen E."/>
            <person name="Andreopoulos B."/>
            <person name="Lu D."/>
            <person name="Skrede I."/>
            <person name="Drula E."/>
            <person name="Henrissat B."/>
            <person name="Morin E."/>
            <person name="Kohler A."/>
            <person name="Barry K."/>
            <person name="LaButti K."/>
            <person name="Morin E."/>
            <person name="Salamov A."/>
            <person name="Lipzen A."/>
            <person name="Mereny Z."/>
            <person name="Hegedus B."/>
            <person name="Baldrian P."/>
            <person name="Stursova M."/>
            <person name="Weitz H."/>
            <person name="Taylor A."/>
            <person name="Grigoriev I.V."/>
            <person name="Nagy L.G."/>
            <person name="Martin F."/>
            <person name="Kauserud H."/>
        </authorList>
    </citation>
    <scope>NUCLEOTIDE SEQUENCE</scope>
    <source>
        <strain evidence="2">CBHHK182m</strain>
    </source>
</reference>
<feature type="compositionally biased region" description="Pro residues" evidence="1">
    <location>
        <begin position="413"/>
        <end position="422"/>
    </location>
</feature>